<keyword evidence="2" id="KW-1185">Reference proteome</keyword>
<sequence length="70" mass="8091">MTYTLLKSRFWVAVVADVEEIWNRDHCITIATDALLSQIVDREQEPQGDVRPTSTPDRINISLSKYMKQP</sequence>
<dbReference type="AlphaFoldDB" id="A0A928VZW7"/>
<dbReference type="EMBL" id="JADEXN010000187">
    <property type="protein sequence ID" value="MBE9041386.1"/>
    <property type="molecule type" value="Genomic_DNA"/>
</dbReference>
<evidence type="ECO:0000313" key="2">
    <source>
        <dbReference type="Proteomes" id="UP000621799"/>
    </source>
</evidence>
<gene>
    <name evidence="1" type="ORF">IQ235_11395</name>
</gene>
<proteinExistence type="predicted"/>
<organism evidence="1 2">
    <name type="scientific">Zarconia navalis LEGE 11467</name>
    <dbReference type="NCBI Taxonomy" id="1828826"/>
    <lineage>
        <taxon>Bacteria</taxon>
        <taxon>Bacillati</taxon>
        <taxon>Cyanobacteriota</taxon>
        <taxon>Cyanophyceae</taxon>
        <taxon>Oscillatoriophycideae</taxon>
        <taxon>Oscillatoriales</taxon>
        <taxon>Oscillatoriales incertae sedis</taxon>
        <taxon>Zarconia</taxon>
        <taxon>Zarconia navalis</taxon>
    </lineage>
</organism>
<name>A0A928VZW7_9CYAN</name>
<dbReference type="RefSeq" id="WP_264321596.1">
    <property type="nucleotide sequence ID" value="NZ_JADEXN010000187.1"/>
</dbReference>
<evidence type="ECO:0000313" key="1">
    <source>
        <dbReference type="EMBL" id="MBE9041386.1"/>
    </source>
</evidence>
<comment type="caution">
    <text evidence="1">The sequence shown here is derived from an EMBL/GenBank/DDBJ whole genome shotgun (WGS) entry which is preliminary data.</text>
</comment>
<reference evidence="1" key="1">
    <citation type="submission" date="2020-10" db="EMBL/GenBank/DDBJ databases">
        <authorList>
            <person name="Castelo-Branco R."/>
            <person name="Eusebio N."/>
            <person name="Adriana R."/>
            <person name="Vieira A."/>
            <person name="Brugerolle De Fraissinette N."/>
            <person name="Rezende De Castro R."/>
            <person name="Schneider M.P."/>
            <person name="Vasconcelos V."/>
            <person name="Leao P.N."/>
        </authorList>
    </citation>
    <scope>NUCLEOTIDE SEQUENCE</scope>
    <source>
        <strain evidence="1">LEGE 11467</strain>
    </source>
</reference>
<accession>A0A928VZW7</accession>
<protein>
    <submittedName>
        <fullName evidence="1">Uncharacterized protein</fullName>
    </submittedName>
</protein>
<dbReference type="Proteomes" id="UP000621799">
    <property type="component" value="Unassembled WGS sequence"/>
</dbReference>